<evidence type="ECO:0000256" key="1">
    <source>
        <dbReference type="SAM" id="MobiDB-lite"/>
    </source>
</evidence>
<sequence length="776" mass="89481">MHDRKATTFQLYNGAIDRLDSTIVYLKLKVNDTILPREISRMSTGLKFKEFTTEKRDYVPSIQWDDYKEFILRKAAEKSSQKAIIDALKREKGVDIKLPQLKRLMAKWGTSKRNLNRRQRNYIRTIYRRRRDEGKPGTTFQFKKDKRVIPDKQVNAALKGGESELLLHDENNDHQTPGLTYFTPMTISNDAIDLAAENLVSGTLPLAENHVHTDENGDKNLSRTQTWSGKNVDDATSSAVRERLGADGIDSVGEHSLSSDEKLPENIDMPRQVEITQPVNERMEEHSENIQAVCEEILNSAQSAHMAISKGDHPEMQKQSKDYSARFAADLEERILNEKRRASFFLQQMEEERVRSGGTLGVEECYSLVRERWCHDRGGLNAELNSLFRSDIKDPLPLSVYQQLHQLDPNKGKEDINQPEDTFWKEINIFYAEHLDVIANCYLRHSAARADILYLSFRYQAAHFFTLSSRFGPGHYLSVAALTAFIEIASMRMAMHPSIRILHKILQILRDLGMHEHSETIRILGCIHSLVLEQIRNKDYQNLKHLVQVSELLYHISQSKNDGCVYQQYTILVSLGYAYALNGEKKKTIGIVNFVKNQLMLSKSLSGFRDWRGVSHLWYCMGLTVGILNRLSEAKSCFESAHAANRKIDGITGEDRDASVEYFSKLGWISSLMGDFKLAIEKEKSHLDFRKEYYGVQDIWYLRSIERITRYMAKRGLVRYSQPVLRLTIETCEALGINEKRYYDLLCEYYGTSWVLDMAEFNDTYGQSWNRAIELD</sequence>
<protein>
    <recommendedName>
        <fullName evidence="4">Clr5 domain-containing protein</fullName>
    </recommendedName>
</protein>
<dbReference type="AlphaFoldDB" id="A0A436ZTM8"/>
<dbReference type="VEuPathDB" id="FungiDB:DFL_006746"/>
<dbReference type="GeneID" id="93589057"/>
<comment type="caution">
    <text evidence="2">The sequence shown here is derived from an EMBL/GenBank/DDBJ whole genome shotgun (WGS) entry which is preliminary data.</text>
</comment>
<evidence type="ECO:0000313" key="3">
    <source>
        <dbReference type="Proteomes" id="UP000283090"/>
    </source>
</evidence>
<accession>A0A436ZTM8</accession>
<evidence type="ECO:0008006" key="4">
    <source>
        <dbReference type="Google" id="ProtNLM"/>
    </source>
</evidence>
<gene>
    <name evidence="2" type="ORF">DFL_006746</name>
</gene>
<feature type="region of interest" description="Disordered" evidence="1">
    <location>
        <begin position="210"/>
        <end position="238"/>
    </location>
</feature>
<dbReference type="SUPFAM" id="SSF48452">
    <property type="entry name" value="TPR-like"/>
    <property type="match status" value="1"/>
</dbReference>
<keyword evidence="3" id="KW-1185">Reference proteome</keyword>
<organism evidence="2 3">
    <name type="scientific">Arthrobotrys flagrans</name>
    <name type="common">Nematode-trapping fungus</name>
    <name type="synonym">Trichothecium flagrans</name>
    <dbReference type="NCBI Taxonomy" id="97331"/>
    <lineage>
        <taxon>Eukaryota</taxon>
        <taxon>Fungi</taxon>
        <taxon>Dikarya</taxon>
        <taxon>Ascomycota</taxon>
        <taxon>Pezizomycotina</taxon>
        <taxon>Orbiliomycetes</taxon>
        <taxon>Orbiliales</taxon>
        <taxon>Orbiliaceae</taxon>
        <taxon>Arthrobotrys</taxon>
    </lineage>
</organism>
<dbReference type="RefSeq" id="XP_067487861.1">
    <property type="nucleotide sequence ID" value="XM_067636222.1"/>
</dbReference>
<proteinExistence type="predicted"/>
<feature type="compositionally biased region" description="Basic and acidic residues" evidence="1">
    <location>
        <begin position="210"/>
        <end position="221"/>
    </location>
</feature>
<dbReference type="InterPro" id="IPR011990">
    <property type="entry name" value="TPR-like_helical_dom_sf"/>
</dbReference>
<dbReference type="Gene3D" id="1.25.40.10">
    <property type="entry name" value="Tetratricopeptide repeat domain"/>
    <property type="match status" value="1"/>
</dbReference>
<dbReference type="EMBL" id="SAEB01000009">
    <property type="protein sequence ID" value="RVD82317.1"/>
    <property type="molecule type" value="Genomic_DNA"/>
</dbReference>
<dbReference type="OrthoDB" id="5325236at2759"/>
<feature type="compositionally biased region" description="Polar residues" evidence="1">
    <location>
        <begin position="222"/>
        <end position="238"/>
    </location>
</feature>
<reference evidence="2 3" key="1">
    <citation type="submission" date="2019-01" db="EMBL/GenBank/DDBJ databases">
        <title>Intercellular communication is required for trap formation in the nematode-trapping fungus Duddingtonia flagrans.</title>
        <authorList>
            <person name="Youssar L."/>
            <person name="Wernet V."/>
            <person name="Hensel N."/>
            <person name="Hildebrandt H.-G."/>
            <person name="Fischer R."/>
        </authorList>
    </citation>
    <scope>NUCLEOTIDE SEQUENCE [LARGE SCALE GENOMIC DNA]</scope>
    <source>
        <strain evidence="2 3">CBS H-5679</strain>
    </source>
</reference>
<dbReference type="Proteomes" id="UP000283090">
    <property type="component" value="Unassembled WGS sequence"/>
</dbReference>
<name>A0A436ZTM8_ARTFL</name>
<evidence type="ECO:0000313" key="2">
    <source>
        <dbReference type="EMBL" id="RVD82317.1"/>
    </source>
</evidence>
<feature type="region of interest" description="Disordered" evidence="1">
    <location>
        <begin position="245"/>
        <end position="264"/>
    </location>
</feature>